<proteinExistence type="predicted"/>
<evidence type="ECO:0000313" key="1">
    <source>
        <dbReference type="EMBL" id="AAQ65959.1"/>
    </source>
</evidence>
<dbReference type="EMBL" id="AE015924">
    <property type="protein sequence ID" value="AAQ65959.1"/>
    <property type="molecule type" value="Genomic_DNA"/>
</dbReference>
<accession>Q7MW47</accession>
<dbReference type="AlphaFoldDB" id="Q7MW47"/>
<dbReference type="BioCyc" id="PGIN242619:G1G02-737-MONOMER"/>
<dbReference type="EnsemblBacteria" id="AAQ65959">
    <property type="protein sequence ID" value="AAQ65959"/>
    <property type="gene ID" value="PG_0799"/>
</dbReference>
<dbReference type="Proteomes" id="UP000000588">
    <property type="component" value="Chromosome"/>
</dbReference>
<name>Q7MW47_PORGI</name>
<evidence type="ECO:0000313" key="2">
    <source>
        <dbReference type="Proteomes" id="UP000000588"/>
    </source>
</evidence>
<reference evidence="1 2" key="1">
    <citation type="journal article" date="2003" name="J. Bacteriol.">
        <title>Complete genome sequence of the oral pathogenic bacterium Porphyromonas gingivalis strain W83.</title>
        <authorList>
            <person name="Nelson K."/>
            <person name="Fleishmann R."/>
            <person name="DeBoy R."/>
            <person name="Paulsen I."/>
            <person name="Fouts D."/>
            <person name="Eisen J."/>
            <person name="Daugherty S."/>
            <person name="Dodson R."/>
            <person name="Durkin A."/>
            <person name="Gwinn M."/>
            <person name="Haft D."/>
            <person name="Kolonay J."/>
            <person name="Nelson W."/>
            <person name="White O."/>
            <person name="Mason T."/>
            <person name="Tallon L."/>
            <person name="Gray J."/>
            <person name="Granger D."/>
            <person name="Tettelin H."/>
            <person name="Dong H."/>
            <person name="Galvin J."/>
            <person name="Duncan M."/>
            <person name="Dewhirst F."/>
            <person name="Fraser C."/>
        </authorList>
    </citation>
    <scope>NUCLEOTIDE SEQUENCE [LARGE SCALE GENOMIC DNA]</scope>
    <source>
        <strain evidence="2">ATCC BAA-308 / W83</strain>
    </source>
</reference>
<dbReference type="KEGG" id="pgi:PG_0799"/>
<gene>
    <name evidence="1" type="ordered locus">PG_0799</name>
</gene>
<organism evidence="1 2">
    <name type="scientific">Porphyromonas gingivalis (strain ATCC BAA-308 / W83)</name>
    <dbReference type="NCBI Taxonomy" id="242619"/>
    <lineage>
        <taxon>Bacteria</taxon>
        <taxon>Pseudomonadati</taxon>
        <taxon>Bacteroidota</taxon>
        <taxon>Bacteroidia</taxon>
        <taxon>Bacteroidales</taxon>
        <taxon>Porphyromonadaceae</taxon>
        <taxon>Porphyromonas</taxon>
    </lineage>
</organism>
<dbReference type="HOGENOM" id="CLU_209166_0_0_10"/>
<protein>
    <submittedName>
        <fullName evidence="1">Uncharacterized protein</fullName>
    </submittedName>
</protein>
<keyword evidence="2" id="KW-1185">Reference proteome</keyword>
<sequence length="61" mass="6928">MVIEEDCLSSFKRGISAPLTQYDVHKPMFIAYLHIETFSFFQPKSVIHKKENQAAGVNLTA</sequence>